<keyword evidence="2" id="KW-0804">Transcription</keyword>
<dbReference type="PANTHER" id="PTHR43436:SF2">
    <property type="entry name" value="ARAC_XYLS FAMILY TRANSCRIPTIONAL REGULATOR"/>
    <property type="match status" value="1"/>
</dbReference>
<dbReference type="PANTHER" id="PTHR43436">
    <property type="entry name" value="ARAC-FAMILY TRANSCRIPTIONAL REGULATOR"/>
    <property type="match status" value="1"/>
</dbReference>
<dbReference type="GO" id="GO:0043565">
    <property type="term" value="F:sequence-specific DNA binding"/>
    <property type="evidence" value="ECO:0007669"/>
    <property type="project" value="InterPro"/>
</dbReference>
<proteinExistence type="predicted"/>
<dbReference type="Pfam" id="PF12833">
    <property type="entry name" value="HTH_18"/>
    <property type="match status" value="1"/>
</dbReference>
<dbReference type="InterPro" id="IPR018060">
    <property type="entry name" value="HTH_AraC"/>
</dbReference>
<accession>A0A931CPK4</accession>
<gene>
    <name evidence="4" type="ORF">H0S81_02810</name>
</gene>
<keyword evidence="1" id="KW-0805">Transcription regulation</keyword>
<dbReference type="Pfam" id="PF06719">
    <property type="entry name" value="AraC_N"/>
    <property type="match status" value="1"/>
</dbReference>
<dbReference type="AlphaFoldDB" id="A0A931CPK4"/>
<dbReference type="SMART" id="SM00342">
    <property type="entry name" value="HTH_ARAC"/>
    <property type="match status" value="1"/>
</dbReference>
<dbReference type="InterPro" id="IPR009057">
    <property type="entry name" value="Homeodomain-like_sf"/>
</dbReference>
<name>A0A931CPK4_9BACT</name>
<sequence length="294" mass="33064">MSKLAELLKYFPAIDDGPSKSRLDGVIFFKETKYIPRKPMVYNPGICIVVQGHKIGYLGGQTFRYDANHYLVTSVTMPFECETFASPEEPLRGLYIDIDMGQLHDLIGRIDLPTEIGNGGDRSLPRGIGPALMDQDLLDATTRLVKCLQSETEAQILGPSLVREILYRALCGTEAPVLYSLATHSGTFSQVARVLKIIQNNYAEDLDVEQLAKTAHLSVSAFHRAFKEITSDSPMQYLKKIRLTKAKDFMVQENMKAYIAADKVGYESPSQFSREFKRYFGQSPADMMRELRTT</sequence>
<evidence type="ECO:0000256" key="1">
    <source>
        <dbReference type="ARBA" id="ARBA00023015"/>
    </source>
</evidence>
<dbReference type="GO" id="GO:0003700">
    <property type="term" value="F:DNA-binding transcription factor activity"/>
    <property type="evidence" value="ECO:0007669"/>
    <property type="project" value="InterPro"/>
</dbReference>
<dbReference type="Gene3D" id="1.10.10.60">
    <property type="entry name" value="Homeodomain-like"/>
    <property type="match status" value="2"/>
</dbReference>
<evidence type="ECO:0000313" key="5">
    <source>
        <dbReference type="Proteomes" id="UP000706172"/>
    </source>
</evidence>
<dbReference type="InterPro" id="IPR009594">
    <property type="entry name" value="Tscrpt_reg_HTH_AraC_N"/>
</dbReference>
<protein>
    <submittedName>
        <fullName evidence="4">AraC family transcriptional regulator</fullName>
    </submittedName>
</protein>
<dbReference type="Proteomes" id="UP000706172">
    <property type="component" value="Unassembled WGS sequence"/>
</dbReference>
<dbReference type="SUPFAM" id="SSF46689">
    <property type="entry name" value="Homeodomain-like"/>
    <property type="match status" value="2"/>
</dbReference>
<dbReference type="EMBL" id="JACCQK010000122">
    <property type="protein sequence ID" value="MBG0778842.1"/>
    <property type="molecule type" value="Genomic_DNA"/>
</dbReference>
<evidence type="ECO:0000313" key="4">
    <source>
        <dbReference type="EMBL" id="MBG0778842.1"/>
    </source>
</evidence>
<reference evidence="4" key="1">
    <citation type="submission" date="2020-07" db="EMBL/GenBank/DDBJ databases">
        <title>Severe corrosion of carbon steel in oil field produced water can be linked to methanogenic archaea containing a special type of NiFe hydrogenase.</title>
        <authorList>
            <person name="Lahme S."/>
            <person name="Mand J."/>
            <person name="Longwell J."/>
            <person name="Smith R."/>
            <person name="Enning D."/>
        </authorList>
    </citation>
    <scope>NUCLEOTIDE SEQUENCE</scope>
    <source>
        <strain evidence="4">MIC098Bin6</strain>
    </source>
</reference>
<comment type="caution">
    <text evidence="4">The sequence shown here is derived from an EMBL/GenBank/DDBJ whole genome shotgun (WGS) entry which is preliminary data.</text>
</comment>
<dbReference type="PROSITE" id="PS01124">
    <property type="entry name" value="HTH_ARAC_FAMILY_2"/>
    <property type="match status" value="1"/>
</dbReference>
<evidence type="ECO:0000256" key="2">
    <source>
        <dbReference type="ARBA" id="ARBA00023163"/>
    </source>
</evidence>
<evidence type="ECO:0000259" key="3">
    <source>
        <dbReference type="PROSITE" id="PS01124"/>
    </source>
</evidence>
<organism evidence="4 5">
    <name type="scientific">Desulfotignum balticum</name>
    <dbReference type="NCBI Taxonomy" id="115781"/>
    <lineage>
        <taxon>Bacteria</taxon>
        <taxon>Pseudomonadati</taxon>
        <taxon>Thermodesulfobacteriota</taxon>
        <taxon>Desulfobacteria</taxon>
        <taxon>Desulfobacterales</taxon>
        <taxon>Desulfobacteraceae</taxon>
        <taxon>Desulfotignum</taxon>
    </lineage>
</organism>
<feature type="domain" description="HTH araC/xylS-type" evidence="3">
    <location>
        <begin position="192"/>
        <end position="290"/>
    </location>
</feature>